<comment type="caution">
    <text evidence="2">The sequence shown here is derived from an EMBL/GenBank/DDBJ whole genome shotgun (WGS) entry which is preliminary data.</text>
</comment>
<evidence type="ECO:0000313" key="2">
    <source>
        <dbReference type="EMBL" id="VEL24919.1"/>
    </source>
</evidence>
<sequence>MPVPPAIRPKWQTHQPSRRSLGPSHIHLRPAGLISQTGLLPSPTGGQYNGSSGENGKLLQLPAIAIGTVARETGQRGTPARVATCCRSAVCIRPTDNRGRAKRTKGAGARQK</sequence>
<proteinExistence type="predicted"/>
<dbReference type="Proteomes" id="UP000784294">
    <property type="component" value="Unassembled WGS sequence"/>
</dbReference>
<feature type="compositionally biased region" description="Polar residues" evidence="1">
    <location>
        <begin position="34"/>
        <end position="54"/>
    </location>
</feature>
<reference evidence="2" key="1">
    <citation type="submission" date="2018-11" db="EMBL/GenBank/DDBJ databases">
        <authorList>
            <consortium name="Pathogen Informatics"/>
        </authorList>
    </citation>
    <scope>NUCLEOTIDE SEQUENCE</scope>
</reference>
<dbReference type="EMBL" id="CAAALY010070573">
    <property type="protein sequence ID" value="VEL24919.1"/>
    <property type="molecule type" value="Genomic_DNA"/>
</dbReference>
<organism evidence="2 3">
    <name type="scientific">Protopolystoma xenopodis</name>
    <dbReference type="NCBI Taxonomy" id="117903"/>
    <lineage>
        <taxon>Eukaryota</taxon>
        <taxon>Metazoa</taxon>
        <taxon>Spiralia</taxon>
        <taxon>Lophotrochozoa</taxon>
        <taxon>Platyhelminthes</taxon>
        <taxon>Monogenea</taxon>
        <taxon>Polyopisthocotylea</taxon>
        <taxon>Polystomatidea</taxon>
        <taxon>Polystomatidae</taxon>
        <taxon>Protopolystoma</taxon>
    </lineage>
</organism>
<gene>
    <name evidence="2" type="ORF">PXEA_LOCUS18359</name>
</gene>
<evidence type="ECO:0000313" key="3">
    <source>
        <dbReference type="Proteomes" id="UP000784294"/>
    </source>
</evidence>
<protein>
    <submittedName>
        <fullName evidence="2">Uncharacterized protein</fullName>
    </submittedName>
</protein>
<name>A0A3S5A169_9PLAT</name>
<keyword evidence="3" id="KW-1185">Reference proteome</keyword>
<evidence type="ECO:0000256" key="1">
    <source>
        <dbReference type="SAM" id="MobiDB-lite"/>
    </source>
</evidence>
<dbReference type="AlphaFoldDB" id="A0A3S5A169"/>
<accession>A0A3S5A169</accession>
<feature type="region of interest" description="Disordered" evidence="1">
    <location>
        <begin position="1"/>
        <end position="54"/>
    </location>
</feature>